<dbReference type="AlphaFoldDB" id="A0A944QVS8"/>
<evidence type="ECO:0000313" key="3">
    <source>
        <dbReference type="Proteomes" id="UP000770889"/>
    </source>
</evidence>
<dbReference type="InterPro" id="IPR016181">
    <property type="entry name" value="Acyl_CoA_acyltransferase"/>
</dbReference>
<dbReference type="InterPro" id="IPR000182">
    <property type="entry name" value="GNAT_dom"/>
</dbReference>
<feature type="domain" description="N-acetyltransferase" evidence="1">
    <location>
        <begin position="23"/>
        <end position="187"/>
    </location>
</feature>
<organism evidence="2 3">
    <name type="scientific">Candidatus Thiodiazotropha taylori</name>
    <dbReference type="NCBI Taxonomy" id="2792791"/>
    <lineage>
        <taxon>Bacteria</taxon>
        <taxon>Pseudomonadati</taxon>
        <taxon>Pseudomonadota</taxon>
        <taxon>Gammaproteobacteria</taxon>
        <taxon>Chromatiales</taxon>
        <taxon>Sedimenticolaceae</taxon>
        <taxon>Candidatus Thiodiazotropha</taxon>
    </lineage>
</organism>
<protein>
    <submittedName>
        <fullName evidence="2">GNAT family N-acetyltransferase</fullName>
    </submittedName>
</protein>
<reference evidence="2 3" key="1">
    <citation type="submission" date="2021-05" db="EMBL/GenBank/DDBJ databases">
        <title>Genetic and Functional Diversity in Clade A Lucinid endosymbionts from the Bahamas.</title>
        <authorList>
            <person name="Giani N.M."/>
            <person name="Engel A.S."/>
            <person name="Campbell B.J."/>
        </authorList>
    </citation>
    <scope>NUCLEOTIDE SEQUENCE [LARGE SCALE GENOMIC DNA]</scope>
    <source>
        <strain evidence="2">LUC16012Gg_MoonRockCtena</strain>
    </source>
</reference>
<evidence type="ECO:0000313" key="2">
    <source>
        <dbReference type="EMBL" id="MBT2990335.1"/>
    </source>
</evidence>
<dbReference type="Gene3D" id="3.40.630.30">
    <property type="match status" value="1"/>
</dbReference>
<evidence type="ECO:0000259" key="1">
    <source>
        <dbReference type="PROSITE" id="PS51186"/>
    </source>
</evidence>
<dbReference type="CDD" id="cd04301">
    <property type="entry name" value="NAT_SF"/>
    <property type="match status" value="1"/>
</dbReference>
<gene>
    <name evidence="2" type="ORF">KME65_15375</name>
</gene>
<dbReference type="Pfam" id="PF00583">
    <property type="entry name" value="Acetyltransf_1"/>
    <property type="match status" value="1"/>
</dbReference>
<dbReference type="EMBL" id="JAHHGM010000016">
    <property type="protein sequence ID" value="MBT2990335.1"/>
    <property type="molecule type" value="Genomic_DNA"/>
</dbReference>
<dbReference type="PROSITE" id="PS51186">
    <property type="entry name" value="GNAT"/>
    <property type="match status" value="1"/>
</dbReference>
<dbReference type="Proteomes" id="UP000770889">
    <property type="component" value="Unassembled WGS sequence"/>
</dbReference>
<sequence length="247" mass="27753">MSNRLMIDASYRDRITLGSGERVCLRLVRPSDKAAMQRAFAELSAPSRYKRFFGAKQDLTEADLRYFTETDGWDHFALGAVVINEDGSEGAGLGVARCIRLADDTNCAEVAITVIDRMQGRGIGRALLERLFTAAIERGITRLRFECLAHNLEMRNLVKKVCRVVETRSDGEIMVAETDLPRQLPMNTPSAPEQLFSFYELFRAMAIHSVDLQMSLSRAAMKRTMGSTLVGTNMLKQIKRPSLFKPR</sequence>
<proteinExistence type="predicted"/>
<name>A0A944QVS8_9GAMM</name>
<accession>A0A944QVS8</accession>
<comment type="caution">
    <text evidence="2">The sequence shown here is derived from an EMBL/GenBank/DDBJ whole genome shotgun (WGS) entry which is preliminary data.</text>
</comment>
<dbReference type="SUPFAM" id="SSF55729">
    <property type="entry name" value="Acyl-CoA N-acyltransferases (Nat)"/>
    <property type="match status" value="1"/>
</dbReference>
<dbReference type="GO" id="GO:0016747">
    <property type="term" value="F:acyltransferase activity, transferring groups other than amino-acyl groups"/>
    <property type="evidence" value="ECO:0007669"/>
    <property type="project" value="InterPro"/>
</dbReference>